<dbReference type="EMBL" id="JAJTJA010000009">
    <property type="protein sequence ID" value="KAH8693913.1"/>
    <property type="molecule type" value="Genomic_DNA"/>
</dbReference>
<comment type="similarity">
    <text evidence="2 8">Belongs to the PHP hydrolase family. HisK subfamily.</text>
</comment>
<evidence type="ECO:0000256" key="6">
    <source>
        <dbReference type="ARBA" id="ARBA00023102"/>
    </source>
</evidence>
<dbReference type="GO" id="GO:0005737">
    <property type="term" value="C:cytoplasm"/>
    <property type="evidence" value="ECO:0007669"/>
    <property type="project" value="TreeGrafter"/>
</dbReference>
<keyword evidence="5 8" id="KW-0378">Hydrolase</keyword>
<dbReference type="AlphaFoldDB" id="A0AAD4KL49"/>
<feature type="domain" description="PHP" evidence="9">
    <location>
        <begin position="5"/>
        <end position="219"/>
    </location>
</feature>
<dbReference type="SUPFAM" id="SSF89550">
    <property type="entry name" value="PHP domain-like"/>
    <property type="match status" value="1"/>
</dbReference>
<dbReference type="CDD" id="cd12110">
    <property type="entry name" value="PHP_HisPPase_Hisj_like"/>
    <property type="match status" value="1"/>
</dbReference>
<dbReference type="Gene3D" id="3.20.20.140">
    <property type="entry name" value="Metal-dependent hydrolases"/>
    <property type="match status" value="1"/>
</dbReference>
<evidence type="ECO:0000259" key="9">
    <source>
        <dbReference type="Pfam" id="PF02811"/>
    </source>
</evidence>
<comment type="catalytic activity">
    <reaction evidence="7 8">
        <text>L-histidinol phosphate + H2O = L-histidinol + phosphate</text>
        <dbReference type="Rhea" id="RHEA:14465"/>
        <dbReference type="ChEBI" id="CHEBI:15377"/>
        <dbReference type="ChEBI" id="CHEBI:43474"/>
        <dbReference type="ChEBI" id="CHEBI:57699"/>
        <dbReference type="ChEBI" id="CHEBI:57980"/>
        <dbReference type="EC" id="3.1.3.15"/>
    </reaction>
</comment>
<protein>
    <recommendedName>
        <fullName evidence="3 8">Histidinol-phosphatase</fullName>
        <shortName evidence="8">HolPase</shortName>
        <ecNumber evidence="3 8">3.1.3.15</ecNumber>
    </recommendedName>
</protein>
<keyword evidence="11" id="KW-1185">Reference proteome</keyword>
<dbReference type="GO" id="GO:0004401">
    <property type="term" value="F:histidinol-phosphatase activity"/>
    <property type="evidence" value="ECO:0007669"/>
    <property type="project" value="UniProtKB-UniRule"/>
</dbReference>
<dbReference type="InterPro" id="IPR010140">
    <property type="entry name" value="Histidinol_P_phosphatase_HisJ"/>
</dbReference>
<evidence type="ECO:0000256" key="7">
    <source>
        <dbReference type="ARBA" id="ARBA00049158"/>
    </source>
</evidence>
<keyword evidence="4 8" id="KW-0028">Amino-acid biosynthesis</keyword>
<evidence type="ECO:0000256" key="2">
    <source>
        <dbReference type="ARBA" id="ARBA00009152"/>
    </source>
</evidence>
<evidence type="ECO:0000256" key="4">
    <source>
        <dbReference type="ARBA" id="ARBA00022605"/>
    </source>
</evidence>
<name>A0AAD4KL49_9EURO</name>
<comment type="caution">
    <text evidence="10">The sequence shown here is derived from an EMBL/GenBank/DDBJ whole genome shotgun (WGS) entry which is preliminary data.</text>
</comment>
<comment type="pathway">
    <text evidence="1 8">Amino-acid biosynthesis; L-histidine biosynthesis; L-histidine from 5-phospho-alpha-D-ribose 1-diphosphate: step 8/9.</text>
</comment>
<dbReference type="InterPro" id="IPR016195">
    <property type="entry name" value="Pol/histidinol_Pase-like"/>
</dbReference>
<dbReference type="PANTHER" id="PTHR21039">
    <property type="entry name" value="HISTIDINOL PHOSPHATASE-RELATED"/>
    <property type="match status" value="1"/>
</dbReference>
<proteinExistence type="inferred from homology"/>
<keyword evidence="6 8" id="KW-0368">Histidine biosynthesis</keyword>
<dbReference type="RefSeq" id="XP_046069583.1">
    <property type="nucleotide sequence ID" value="XM_046211667.1"/>
</dbReference>
<evidence type="ECO:0000313" key="11">
    <source>
        <dbReference type="Proteomes" id="UP001201262"/>
    </source>
</evidence>
<reference evidence="10" key="1">
    <citation type="submission" date="2021-12" db="EMBL/GenBank/DDBJ databases">
        <title>Convergent genome expansion in fungi linked to evolution of root-endophyte symbiosis.</title>
        <authorList>
            <consortium name="DOE Joint Genome Institute"/>
            <person name="Ke Y.-H."/>
            <person name="Bonito G."/>
            <person name="Liao H.-L."/>
            <person name="Looney B."/>
            <person name="Rojas-Flechas A."/>
            <person name="Nash J."/>
            <person name="Hameed K."/>
            <person name="Schadt C."/>
            <person name="Martin F."/>
            <person name="Crous P.W."/>
            <person name="Miettinen O."/>
            <person name="Magnuson J.K."/>
            <person name="Labbe J."/>
            <person name="Jacobson D."/>
            <person name="Doktycz M.J."/>
            <person name="Veneault-Fourrey C."/>
            <person name="Kuo A."/>
            <person name="Mondo S."/>
            <person name="Calhoun S."/>
            <person name="Riley R."/>
            <person name="Ohm R."/>
            <person name="LaButti K."/>
            <person name="Andreopoulos B."/>
            <person name="Pangilinan J."/>
            <person name="Nolan M."/>
            <person name="Tritt A."/>
            <person name="Clum A."/>
            <person name="Lipzen A."/>
            <person name="Daum C."/>
            <person name="Barry K."/>
            <person name="Grigoriev I.V."/>
            <person name="Vilgalys R."/>
        </authorList>
    </citation>
    <scope>NUCLEOTIDE SEQUENCE</scope>
    <source>
        <strain evidence="10">PMI_201</strain>
    </source>
</reference>
<dbReference type="Pfam" id="PF02811">
    <property type="entry name" value="PHP"/>
    <property type="match status" value="1"/>
</dbReference>
<accession>A0AAD4KL49</accession>
<gene>
    <name evidence="10" type="ORF">BGW36DRAFT_301152</name>
</gene>
<evidence type="ECO:0000256" key="3">
    <source>
        <dbReference type="ARBA" id="ARBA00013085"/>
    </source>
</evidence>
<dbReference type="InterPro" id="IPR004013">
    <property type="entry name" value="PHP_dom"/>
</dbReference>
<evidence type="ECO:0000256" key="1">
    <source>
        <dbReference type="ARBA" id="ARBA00004970"/>
    </source>
</evidence>
<dbReference type="NCBIfam" id="TIGR01856">
    <property type="entry name" value="hisJ_fam"/>
    <property type="match status" value="1"/>
</dbReference>
<dbReference type="PANTHER" id="PTHR21039:SF0">
    <property type="entry name" value="HISTIDINOL-PHOSPHATASE"/>
    <property type="match status" value="1"/>
</dbReference>
<dbReference type="Proteomes" id="UP001201262">
    <property type="component" value="Unassembled WGS sequence"/>
</dbReference>
<evidence type="ECO:0000313" key="10">
    <source>
        <dbReference type="EMBL" id="KAH8693913.1"/>
    </source>
</evidence>
<evidence type="ECO:0000256" key="8">
    <source>
        <dbReference type="RuleBase" id="RU366003"/>
    </source>
</evidence>
<evidence type="ECO:0000256" key="5">
    <source>
        <dbReference type="ARBA" id="ARBA00022801"/>
    </source>
</evidence>
<dbReference type="GO" id="GO:0000105">
    <property type="term" value="P:L-histidine biosynthetic process"/>
    <property type="evidence" value="ECO:0007669"/>
    <property type="project" value="UniProtKB-UniRule"/>
</dbReference>
<dbReference type="GeneID" id="70241954"/>
<dbReference type="FunFam" id="3.20.20.140:FF:000059">
    <property type="entry name" value="Histidinol-phosphatase"/>
    <property type="match status" value="1"/>
</dbReference>
<sequence length="315" mass="36428">MPFSHHSHSGEFCPSHAYNTLEEMIQTAIAKHMEVFCLTEHMPRSDEDLYPEEIASGVTFQSLLTNEENYFRKANELRVKYSTQIHILIGFESEWIRNPGSLTLIQGSLSRFSYDFFVGSVHHMHGIPIDWNREMYVRAREKSGGTDERLWEDYFDEVFNMLLHLKPMVVGHFDLIRLQSDDPNLTKGGFKRGKGVWEKIQRNLKLINSYGGLLELNSAALRKGLQAPYPAAEICQEFLAMNGRFCLSDDSHGVDHVGAKYHEMLDFTERQGITELYYLNLDSQSTSTVPDSRFPRTHFKSRSLSKIKQSTYWIM</sequence>
<organism evidence="10 11">
    <name type="scientific">Talaromyces proteolyticus</name>
    <dbReference type="NCBI Taxonomy" id="1131652"/>
    <lineage>
        <taxon>Eukaryota</taxon>
        <taxon>Fungi</taxon>
        <taxon>Dikarya</taxon>
        <taxon>Ascomycota</taxon>
        <taxon>Pezizomycotina</taxon>
        <taxon>Eurotiomycetes</taxon>
        <taxon>Eurotiomycetidae</taxon>
        <taxon>Eurotiales</taxon>
        <taxon>Trichocomaceae</taxon>
        <taxon>Talaromyces</taxon>
        <taxon>Talaromyces sect. Bacilispori</taxon>
    </lineage>
</organism>
<dbReference type="EC" id="3.1.3.15" evidence="3 8"/>